<feature type="transmembrane region" description="Helical" evidence="2">
    <location>
        <begin position="114"/>
        <end position="135"/>
    </location>
</feature>
<dbReference type="Proteomes" id="UP000198949">
    <property type="component" value="Unassembled WGS sequence"/>
</dbReference>
<feature type="transmembrane region" description="Helical" evidence="2">
    <location>
        <begin position="42"/>
        <end position="61"/>
    </location>
</feature>
<keyword evidence="4" id="KW-1185">Reference proteome</keyword>
<protein>
    <submittedName>
        <fullName evidence="3">Uncharacterized protein</fullName>
    </submittedName>
</protein>
<keyword evidence="2" id="KW-0472">Membrane</keyword>
<dbReference type="EMBL" id="FNAD01000001">
    <property type="protein sequence ID" value="SDC96408.1"/>
    <property type="molecule type" value="Genomic_DNA"/>
</dbReference>
<evidence type="ECO:0000256" key="1">
    <source>
        <dbReference type="SAM" id="MobiDB-lite"/>
    </source>
</evidence>
<sequence>MGEQQPHDEWWTSGPVFSTTDQGSKITTIAPGAPLGTLTPKLAAGAALTCATWAGLAFAVIPRTMGSGNVVPWVDEAAHSWWWIALSVVGIIGLVSAAPSFYGTLVRRFGQQTFGFGCSVAIAAAGFLAAGLVHLRMIAVYRASTPSAAGPDDTIVLIVTAVACAILATGLVWLPFAFFRARRRQRRIIGLRETGTRFAGEVDSLEFKNQWISGRPQFDATIRYALDAETRTIRAAMATVSDRVPLPGFPVRVMVGDGAALVEPDLDRPAAFDPDTDQYTQPSGGGG</sequence>
<evidence type="ECO:0000256" key="2">
    <source>
        <dbReference type="SAM" id="Phobius"/>
    </source>
</evidence>
<dbReference type="OrthoDB" id="3826455at2"/>
<feature type="transmembrane region" description="Helical" evidence="2">
    <location>
        <begin position="155"/>
        <end position="179"/>
    </location>
</feature>
<feature type="transmembrane region" description="Helical" evidence="2">
    <location>
        <begin position="81"/>
        <end position="102"/>
    </location>
</feature>
<name>A0A1G6QVT6_9ACTN</name>
<evidence type="ECO:0000313" key="4">
    <source>
        <dbReference type="Proteomes" id="UP000198949"/>
    </source>
</evidence>
<keyword evidence="2" id="KW-0812">Transmembrane</keyword>
<dbReference type="RefSeq" id="WP_091027233.1">
    <property type="nucleotide sequence ID" value="NZ_FNAD01000001.1"/>
</dbReference>
<feature type="compositionally biased region" description="Polar residues" evidence="1">
    <location>
        <begin position="277"/>
        <end position="287"/>
    </location>
</feature>
<feature type="region of interest" description="Disordered" evidence="1">
    <location>
        <begin position="268"/>
        <end position="287"/>
    </location>
</feature>
<proteinExistence type="predicted"/>
<reference evidence="4" key="1">
    <citation type="submission" date="2016-10" db="EMBL/GenBank/DDBJ databases">
        <authorList>
            <person name="Varghese N."/>
            <person name="Submissions S."/>
        </authorList>
    </citation>
    <scope>NUCLEOTIDE SEQUENCE [LARGE SCALE GENOMIC DNA]</scope>
    <source>
        <strain evidence="4">CGMCC 4.3516</strain>
    </source>
</reference>
<evidence type="ECO:0000313" key="3">
    <source>
        <dbReference type="EMBL" id="SDC96408.1"/>
    </source>
</evidence>
<organism evidence="3 4">
    <name type="scientific">Glycomyces harbinensis</name>
    <dbReference type="NCBI Taxonomy" id="58114"/>
    <lineage>
        <taxon>Bacteria</taxon>
        <taxon>Bacillati</taxon>
        <taxon>Actinomycetota</taxon>
        <taxon>Actinomycetes</taxon>
        <taxon>Glycomycetales</taxon>
        <taxon>Glycomycetaceae</taxon>
        <taxon>Glycomyces</taxon>
    </lineage>
</organism>
<accession>A0A1G6QVT6</accession>
<keyword evidence="2" id="KW-1133">Transmembrane helix</keyword>
<gene>
    <name evidence="3" type="ORF">SAMN05216270_101143</name>
</gene>
<dbReference type="STRING" id="58114.SAMN05216270_101143"/>
<dbReference type="AlphaFoldDB" id="A0A1G6QVT6"/>